<dbReference type="Pfam" id="PF17921">
    <property type="entry name" value="Integrase_H2C2"/>
    <property type="match status" value="1"/>
</dbReference>
<dbReference type="InterPro" id="IPR036397">
    <property type="entry name" value="RNaseH_sf"/>
</dbReference>
<feature type="non-terminal residue" evidence="2">
    <location>
        <position position="1"/>
    </location>
</feature>
<protein>
    <recommendedName>
        <fullName evidence="1">Integrase catalytic domain-containing protein</fullName>
    </recommendedName>
</protein>
<dbReference type="AlphaFoldDB" id="A0A7J6KMV5"/>
<feature type="non-terminal residue" evidence="2">
    <location>
        <position position="538"/>
    </location>
</feature>
<reference evidence="2 3" key="1">
    <citation type="submission" date="2020-04" db="EMBL/GenBank/DDBJ databases">
        <title>Perkinsus olseni comparative genomics.</title>
        <authorList>
            <person name="Bogema D.R."/>
        </authorList>
    </citation>
    <scope>NUCLEOTIDE SEQUENCE [LARGE SCALE GENOMIC DNA]</scope>
    <source>
        <strain evidence="2">ATCC PRA-179</strain>
    </source>
</reference>
<evidence type="ECO:0000259" key="1">
    <source>
        <dbReference type="PROSITE" id="PS50994"/>
    </source>
</evidence>
<dbReference type="OrthoDB" id="413122at2759"/>
<dbReference type="SUPFAM" id="SSF53098">
    <property type="entry name" value="Ribonuclease H-like"/>
    <property type="match status" value="1"/>
</dbReference>
<evidence type="ECO:0000313" key="2">
    <source>
        <dbReference type="EMBL" id="KAF4648645.1"/>
    </source>
</evidence>
<gene>
    <name evidence="2" type="ORF">FOZ61_002371</name>
</gene>
<dbReference type="InterPro" id="IPR050951">
    <property type="entry name" value="Retrovirus_Pol_polyprotein"/>
</dbReference>
<dbReference type="PANTHER" id="PTHR37984:SF5">
    <property type="entry name" value="PROTEIN NYNRIN-LIKE"/>
    <property type="match status" value="1"/>
</dbReference>
<dbReference type="InterPro" id="IPR041588">
    <property type="entry name" value="Integrase_H2C2"/>
</dbReference>
<dbReference type="PANTHER" id="PTHR37984">
    <property type="entry name" value="PROTEIN CBG26694"/>
    <property type="match status" value="1"/>
</dbReference>
<accession>A0A7J6KMV5</accession>
<proteinExistence type="predicted"/>
<dbReference type="GO" id="GO:0003676">
    <property type="term" value="F:nucleic acid binding"/>
    <property type="evidence" value="ECO:0007669"/>
    <property type="project" value="InterPro"/>
</dbReference>
<dbReference type="PROSITE" id="PS50994">
    <property type="entry name" value="INTEGRASE"/>
    <property type="match status" value="1"/>
</dbReference>
<name>A0A7J6KMV5_PEROL</name>
<sequence>TVEVVEANGFPVLNAITVRSDSRVANRQSSPWFIPATKSVERRAILRLRGVIADISHALSCRVPLIDLRMVHISGHSNSVADTLSRVGSSKKAVDLSTASGTSTEDGPSVNCAVVDVVSWLDDDDHGAIALPSFQSWIQSRESTRDDFDDDGTRTGSTEKAALFRQFLKLKQEEDPLCKRVLQNAVDDKVSIPGLQYGFIIDDGLVLRLRPEHDMELDLRDGLRLQVVVPESLALEFATAVHIEGGHCGVRATLSAMYQSAWGPKFRKEAKRAVKGCLACATTRFDTTQFQAGAVRMPERVFEVLGCDMYGPFKDPSIRIRRKDEDASASSDRSWWIFTICCRLSGYTRFYLLSSSKASHLVDCLESFCWLVGVWPREIWTDRGSQFLYGSSWVSFVVSIGCLQKYNLAFTPSLGGWWERKHRELGSTLRALLQQRSVPCRSESDWRKLIMIAENRVNSNHSHEVVFGYSPIVPVCGAILHAVTLPRGFQGDPDAVKKEAEIYEEEWLQCRNRVAMSKKLSSSAERLSAGDKAILFNP</sequence>
<comment type="caution">
    <text evidence="2">The sequence shown here is derived from an EMBL/GenBank/DDBJ whole genome shotgun (WGS) entry which is preliminary data.</text>
</comment>
<dbReference type="Gene3D" id="3.30.420.10">
    <property type="entry name" value="Ribonuclease H-like superfamily/Ribonuclease H"/>
    <property type="match status" value="1"/>
</dbReference>
<dbReference type="EMBL" id="JABAHT010001658">
    <property type="protein sequence ID" value="KAF4648645.1"/>
    <property type="molecule type" value="Genomic_DNA"/>
</dbReference>
<dbReference type="Gene3D" id="1.10.340.70">
    <property type="match status" value="1"/>
</dbReference>
<organism evidence="2 3">
    <name type="scientific">Perkinsus olseni</name>
    <name type="common">Perkinsus atlanticus</name>
    <dbReference type="NCBI Taxonomy" id="32597"/>
    <lineage>
        <taxon>Eukaryota</taxon>
        <taxon>Sar</taxon>
        <taxon>Alveolata</taxon>
        <taxon>Perkinsozoa</taxon>
        <taxon>Perkinsea</taxon>
        <taxon>Perkinsida</taxon>
        <taxon>Perkinsidae</taxon>
        <taxon>Perkinsus</taxon>
    </lineage>
</organism>
<evidence type="ECO:0000313" key="3">
    <source>
        <dbReference type="Proteomes" id="UP000570595"/>
    </source>
</evidence>
<dbReference type="InterPro" id="IPR012337">
    <property type="entry name" value="RNaseH-like_sf"/>
</dbReference>
<dbReference type="GO" id="GO:0015074">
    <property type="term" value="P:DNA integration"/>
    <property type="evidence" value="ECO:0007669"/>
    <property type="project" value="InterPro"/>
</dbReference>
<feature type="domain" description="Integrase catalytic" evidence="1">
    <location>
        <begin position="312"/>
        <end position="479"/>
    </location>
</feature>
<dbReference type="InterPro" id="IPR001584">
    <property type="entry name" value="Integrase_cat-core"/>
</dbReference>
<dbReference type="Proteomes" id="UP000570595">
    <property type="component" value="Unassembled WGS sequence"/>
</dbReference>